<organism evidence="7 8">
    <name type="scientific">Desulfotignum phosphitoxidans DSM 13687</name>
    <dbReference type="NCBI Taxonomy" id="1286635"/>
    <lineage>
        <taxon>Bacteria</taxon>
        <taxon>Pseudomonadati</taxon>
        <taxon>Thermodesulfobacteriota</taxon>
        <taxon>Desulfobacteria</taxon>
        <taxon>Desulfobacterales</taxon>
        <taxon>Desulfobacteraceae</taxon>
        <taxon>Desulfotignum</taxon>
    </lineage>
</organism>
<dbReference type="Proteomes" id="UP000014216">
    <property type="component" value="Unassembled WGS sequence"/>
</dbReference>
<dbReference type="AlphaFoldDB" id="S0G3K5"/>
<keyword evidence="8" id="KW-1185">Reference proteome</keyword>
<dbReference type="Pfam" id="PF04055">
    <property type="entry name" value="Radical_SAM"/>
    <property type="match status" value="1"/>
</dbReference>
<dbReference type="CDD" id="cd01335">
    <property type="entry name" value="Radical_SAM"/>
    <property type="match status" value="1"/>
</dbReference>
<dbReference type="EMBL" id="APJX01000001">
    <property type="protein sequence ID" value="EMS81490.1"/>
    <property type="molecule type" value="Genomic_DNA"/>
</dbReference>
<dbReference type="GO" id="GO:0051536">
    <property type="term" value="F:iron-sulfur cluster binding"/>
    <property type="evidence" value="ECO:0007669"/>
    <property type="project" value="UniProtKB-KW"/>
</dbReference>
<dbReference type="SFLD" id="SFLDS00029">
    <property type="entry name" value="Radical_SAM"/>
    <property type="match status" value="1"/>
</dbReference>
<name>S0G3K5_9BACT</name>
<gene>
    <name evidence="7" type="ORF">Dpo_1c06310</name>
</gene>
<dbReference type="InterPro" id="IPR013785">
    <property type="entry name" value="Aldolase_TIM"/>
</dbReference>
<dbReference type="InterPro" id="IPR007197">
    <property type="entry name" value="rSAM"/>
</dbReference>
<evidence type="ECO:0000313" key="7">
    <source>
        <dbReference type="EMBL" id="EMS81490.1"/>
    </source>
</evidence>
<comment type="cofactor">
    <cofactor evidence="1">
        <name>[4Fe-4S] cluster</name>
        <dbReference type="ChEBI" id="CHEBI:49883"/>
    </cofactor>
</comment>
<dbReference type="GO" id="GO:0046872">
    <property type="term" value="F:metal ion binding"/>
    <property type="evidence" value="ECO:0007669"/>
    <property type="project" value="UniProtKB-KW"/>
</dbReference>
<dbReference type="Gene3D" id="3.20.20.70">
    <property type="entry name" value="Aldolase class I"/>
    <property type="match status" value="1"/>
</dbReference>
<dbReference type="InterPro" id="IPR058240">
    <property type="entry name" value="rSAM_sf"/>
</dbReference>
<proteinExistence type="predicted"/>
<dbReference type="SFLD" id="SFLDG01098">
    <property type="entry name" value="Uncharacterised_Radical_SAM_Su"/>
    <property type="match status" value="1"/>
</dbReference>
<keyword evidence="3" id="KW-0479">Metal-binding</keyword>
<evidence type="ECO:0000259" key="6">
    <source>
        <dbReference type="PROSITE" id="PS51918"/>
    </source>
</evidence>
<dbReference type="GO" id="GO:0003824">
    <property type="term" value="F:catalytic activity"/>
    <property type="evidence" value="ECO:0007669"/>
    <property type="project" value="InterPro"/>
</dbReference>
<evidence type="ECO:0000256" key="5">
    <source>
        <dbReference type="ARBA" id="ARBA00023014"/>
    </source>
</evidence>
<reference evidence="7 8" key="1">
    <citation type="journal article" date="2013" name="Genome Announc.">
        <title>Draft Genome Sequence of Desulfotignum phosphitoxidans DSM 13687 Strain FiPS-3.</title>
        <authorList>
            <person name="Poehlein A."/>
            <person name="Daniel R."/>
            <person name="Simeonova D.D."/>
        </authorList>
    </citation>
    <scope>NUCLEOTIDE SEQUENCE [LARGE SCALE GENOMIC DNA]</scope>
    <source>
        <strain evidence="7 8">DSM 13687</strain>
    </source>
</reference>
<protein>
    <submittedName>
        <fullName evidence="7">Radical SAM domain-containing protein</fullName>
    </submittedName>
</protein>
<dbReference type="SMART" id="SM00729">
    <property type="entry name" value="Elp3"/>
    <property type="match status" value="1"/>
</dbReference>
<feature type="domain" description="Radical SAM core" evidence="6">
    <location>
        <begin position="36"/>
        <end position="274"/>
    </location>
</feature>
<dbReference type="InterPro" id="IPR006638">
    <property type="entry name" value="Elp3/MiaA/NifB-like_rSAM"/>
</dbReference>
<keyword evidence="4" id="KW-0408">Iron</keyword>
<dbReference type="SUPFAM" id="SSF102114">
    <property type="entry name" value="Radical SAM enzymes"/>
    <property type="match status" value="1"/>
</dbReference>
<keyword evidence="5" id="KW-0411">Iron-sulfur</keyword>
<evidence type="ECO:0000313" key="8">
    <source>
        <dbReference type="Proteomes" id="UP000014216"/>
    </source>
</evidence>
<evidence type="ECO:0000256" key="2">
    <source>
        <dbReference type="ARBA" id="ARBA00022691"/>
    </source>
</evidence>
<dbReference type="OrthoDB" id="5495221at2"/>
<keyword evidence="2" id="KW-0949">S-adenosyl-L-methionine</keyword>
<comment type="caution">
    <text evidence="7">The sequence shown here is derived from an EMBL/GenBank/DDBJ whole genome shotgun (WGS) entry which is preliminary data.</text>
</comment>
<sequence length="353" mass="40179">MIEYFIEEKIESPEHLRMSLAAAMTLGFKKGLFYRNAKLHCINLLLTYSDGCAARCAYCGLSCRRSGKYQDKSFIRVTWPTYQTSEIIQRIGGHQGRVKRICISQVTNKRSISDTLTICRQLRSGFDIPVSVLISPTIVTREDLKEIKAAGADKIGVAIDLATPNLFDRYRGSGVKGPHCWETYLDRLEQAIEIFGVRHAGSHFVTGMGETEKQMVNIIQLVQDMGGWTHLFSFYPEPGSGMCDYPMPALDHYRRIQLARFIMDEKLGRAENFAFNEKSEIVDFGITRQLLEHVIDSGEPFRTSGCEGYDGEVACNRPFANSRPGPEMRNYPFKPNRDDIKMIREQLKIKEFC</sequence>
<accession>S0G3K5</accession>
<dbReference type="PROSITE" id="PS51918">
    <property type="entry name" value="RADICAL_SAM"/>
    <property type="match status" value="1"/>
</dbReference>
<evidence type="ECO:0000256" key="3">
    <source>
        <dbReference type="ARBA" id="ARBA00022723"/>
    </source>
</evidence>
<evidence type="ECO:0000256" key="1">
    <source>
        <dbReference type="ARBA" id="ARBA00001966"/>
    </source>
</evidence>
<evidence type="ECO:0000256" key="4">
    <source>
        <dbReference type="ARBA" id="ARBA00023004"/>
    </source>
</evidence>